<evidence type="ECO:0000313" key="3">
    <source>
        <dbReference type="Proteomes" id="UP000245911"/>
    </source>
</evidence>
<comment type="caution">
    <text evidence="2">The sequence shown here is derived from an EMBL/GenBank/DDBJ whole genome shotgun (WGS) entry which is preliminary data.</text>
</comment>
<organism evidence="2 3">
    <name type="scientific">Pararhodobacter oceanensis</name>
    <dbReference type="NCBI Taxonomy" id="2172121"/>
    <lineage>
        <taxon>Bacteria</taxon>
        <taxon>Pseudomonadati</taxon>
        <taxon>Pseudomonadota</taxon>
        <taxon>Alphaproteobacteria</taxon>
        <taxon>Rhodobacterales</taxon>
        <taxon>Paracoccaceae</taxon>
        <taxon>Pararhodobacter</taxon>
    </lineage>
</organism>
<keyword evidence="1" id="KW-0732">Signal</keyword>
<reference evidence="2 3" key="1">
    <citation type="submission" date="2018-04" db="EMBL/GenBank/DDBJ databases">
        <title>Pararhodobacter oceanense sp. nov., isolated from marine intertidal sediment.</title>
        <authorList>
            <person name="Wang X.-L."/>
            <person name="Du Z.-J."/>
        </authorList>
    </citation>
    <scope>NUCLEOTIDE SEQUENCE [LARGE SCALE GENOMIC DNA]</scope>
    <source>
        <strain evidence="2 3">AM505</strain>
    </source>
</reference>
<sequence>MKTTKMILLGVTAVGLSACVSTSGGGNANNNAGGGDGWVEWNAEDNTSDRHLGRQNHISNMRDAGIWVDPHGCDHWIIDEGVEGFMSPRLDDYGNPVCSGIAPPTVAVGRYRRGT</sequence>
<accession>A0A2T8HWV4</accession>
<dbReference type="AlphaFoldDB" id="A0A2T8HWV4"/>
<evidence type="ECO:0008006" key="4">
    <source>
        <dbReference type="Google" id="ProtNLM"/>
    </source>
</evidence>
<feature type="chain" id="PRO_5015395838" description="Lipoprotein" evidence="1">
    <location>
        <begin position="29"/>
        <end position="115"/>
    </location>
</feature>
<name>A0A2T8HWV4_9RHOB</name>
<protein>
    <recommendedName>
        <fullName evidence="4">Lipoprotein</fullName>
    </recommendedName>
</protein>
<dbReference type="RefSeq" id="WP_116557775.1">
    <property type="nucleotide sequence ID" value="NZ_JBLWXM010000001.1"/>
</dbReference>
<gene>
    <name evidence="2" type="ORF">DDE20_07250</name>
</gene>
<dbReference type="OrthoDB" id="7859745at2"/>
<evidence type="ECO:0000256" key="1">
    <source>
        <dbReference type="SAM" id="SignalP"/>
    </source>
</evidence>
<evidence type="ECO:0000313" key="2">
    <source>
        <dbReference type="EMBL" id="PVH29884.1"/>
    </source>
</evidence>
<keyword evidence="3" id="KW-1185">Reference proteome</keyword>
<proteinExistence type="predicted"/>
<dbReference type="Proteomes" id="UP000245911">
    <property type="component" value="Unassembled WGS sequence"/>
</dbReference>
<dbReference type="EMBL" id="QDKM01000002">
    <property type="protein sequence ID" value="PVH29884.1"/>
    <property type="molecule type" value="Genomic_DNA"/>
</dbReference>
<dbReference type="PROSITE" id="PS51257">
    <property type="entry name" value="PROKAR_LIPOPROTEIN"/>
    <property type="match status" value="1"/>
</dbReference>
<feature type="signal peptide" evidence="1">
    <location>
        <begin position="1"/>
        <end position="28"/>
    </location>
</feature>